<dbReference type="Gene3D" id="1.20.910.10">
    <property type="entry name" value="Heme oxygenase-like"/>
    <property type="match status" value="1"/>
</dbReference>
<reference evidence="4" key="1">
    <citation type="journal article" date="2020" name="Stud. Mycol.">
        <title>101 Dothideomycetes genomes: a test case for predicting lifestyles and emergence of pathogens.</title>
        <authorList>
            <person name="Haridas S."/>
            <person name="Albert R."/>
            <person name="Binder M."/>
            <person name="Bloem J."/>
            <person name="Labutti K."/>
            <person name="Salamov A."/>
            <person name="Andreopoulos B."/>
            <person name="Baker S."/>
            <person name="Barry K."/>
            <person name="Bills G."/>
            <person name="Bluhm B."/>
            <person name="Cannon C."/>
            <person name="Castanera R."/>
            <person name="Culley D."/>
            <person name="Daum C."/>
            <person name="Ezra D."/>
            <person name="Gonzalez J."/>
            <person name="Henrissat B."/>
            <person name="Kuo A."/>
            <person name="Liang C."/>
            <person name="Lipzen A."/>
            <person name="Lutzoni F."/>
            <person name="Magnuson J."/>
            <person name="Mondo S."/>
            <person name="Nolan M."/>
            <person name="Ohm R."/>
            <person name="Pangilinan J."/>
            <person name="Park H.-J."/>
            <person name="Ramirez L."/>
            <person name="Alfaro M."/>
            <person name="Sun H."/>
            <person name="Tritt A."/>
            <person name="Yoshinaga Y."/>
            <person name="Zwiers L.-H."/>
            <person name="Turgeon B."/>
            <person name="Goodwin S."/>
            <person name="Spatafora J."/>
            <person name="Crous P."/>
            <person name="Grigoriev I."/>
        </authorList>
    </citation>
    <scope>NUCLEOTIDE SEQUENCE</scope>
    <source>
        <strain evidence="4">Tuck. ex Michener</strain>
    </source>
</reference>
<dbReference type="CDD" id="cd19165">
    <property type="entry name" value="HemeO"/>
    <property type="match status" value="1"/>
</dbReference>
<evidence type="ECO:0000313" key="4">
    <source>
        <dbReference type="EMBL" id="KAF2233398.1"/>
    </source>
</evidence>
<evidence type="ECO:0000256" key="1">
    <source>
        <dbReference type="ARBA" id="ARBA00022617"/>
    </source>
</evidence>
<dbReference type="InterPro" id="IPR002051">
    <property type="entry name" value="Haem_Oase"/>
</dbReference>
<organism evidence="4 5">
    <name type="scientific">Viridothelium virens</name>
    <name type="common">Speckled blister lichen</name>
    <name type="synonym">Trypethelium virens</name>
    <dbReference type="NCBI Taxonomy" id="1048519"/>
    <lineage>
        <taxon>Eukaryota</taxon>
        <taxon>Fungi</taxon>
        <taxon>Dikarya</taxon>
        <taxon>Ascomycota</taxon>
        <taxon>Pezizomycotina</taxon>
        <taxon>Dothideomycetes</taxon>
        <taxon>Dothideomycetes incertae sedis</taxon>
        <taxon>Trypetheliales</taxon>
        <taxon>Trypetheliaceae</taxon>
        <taxon>Viridothelium</taxon>
    </lineage>
</organism>
<dbReference type="Pfam" id="PF01126">
    <property type="entry name" value="Heme_oxygenase"/>
    <property type="match status" value="1"/>
</dbReference>
<evidence type="ECO:0000313" key="5">
    <source>
        <dbReference type="Proteomes" id="UP000800092"/>
    </source>
</evidence>
<evidence type="ECO:0000256" key="2">
    <source>
        <dbReference type="ARBA" id="ARBA00022723"/>
    </source>
</evidence>
<dbReference type="SUPFAM" id="SSF48613">
    <property type="entry name" value="Heme oxygenase-like"/>
    <property type="match status" value="1"/>
</dbReference>
<evidence type="ECO:0000256" key="3">
    <source>
        <dbReference type="ARBA" id="ARBA00023004"/>
    </source>
</evidence>
<sequence length="278" mass="31174">TTTTPPQPPSRLSSSLPQDINTATRPLHTSLNHLITARLPLALPPHASDSKAYATGLRAFAHVYFAFEARWQALIAAESVREGSWIAVETYGEVEQGKGEAEVEAEAEAERECQRVRVNQVLADLLPPGLMRSRRLEADLAHLGIDSTEDLPTRVREFVARIDEEVEMKPWVLVAYAWVMYMAIFSGGRWVRQQLMDAGPGFWCHADGEAEDEQEWKGLAFLNFEGDEDGEDIKSEFKRRLASAEEVFDEEQRGDIVEEAKAIFTRCIGLVGELDDML</sequence>
<dbReference type="PANTHER" id="PTHR10720">
    <property type="entry name" value="HEME OXYGENASE"/>
    <property type="match status" value="1"/>
</dbReference>
<feature type="non-terminal residue" evidence="4">
    <location>
        <position position="1"/>
    </location>
</feature>
<feature type="non-terminal residue" evidence="4">
    <location>
        <position position="278"/>
    </location>
</feature>
<dbReference type="GO" id="GO:0004392">
    <property type="term" value="F:heme oxygenase (decyclizing) activity"/>
    <property type="evidence" value="ECO:0007669"/>
    <property type="project" value="InterPro"/>
</dbReference>
<proteinExistence type="predicted"/>
<dbReference type="InterPro" id="IPR016053">
    <property type="entry name" value="Haem_Oase-like"/>
</dbReference>
<dbReference type="AlphaFoldDB" id="A0A6A6H6E7"/>
<keyword evidence="1" id="KW-0349">Heme</keyword>
<dbReference type="OrthoDB" id="652091at2759"/>
<keyword evidence="5" id="KW-1185">Reference proteome</keyword>
<keyword evidence="2" id="KW-0479">Metal-binding</keyword>
<protein>
    <submittedName>
        <fullName evidence="4">Heme oxygenase-like protein</fullName>
    </submittedName>
</protein>
<dbReference type="PANTHER" id="PTHR10720:SF0">
    <property type="entry name" value="HEME OXYGENASE"/>
    <property type="match status" value="1"/>
</dbReference>
<dbReference type="GO" id="GO:0046872">
    <property type="term" value="F:metal ion binding"/>
    <property type="evidence" value="ECO:0007669"/>
    <property type="project" value="UniProtKB-KW"/>
</dbReference>
<keyword evidence="3" id="KW-0408">Iron</keyword>
<dbReference type="Proteomes" id="UP000800092">
    <property type="component" value="Unassembled WGS sequence"/>
</dbReference>
<dbReference type="GO" id="GO:0006788">
    <property type="term" value="P:heme oxidation"/>
    <property type="evidence" value="ECO:0007669"/>
    <property type="project" value="InterPro"/>
</dbReference>
<dbReference type="InterPro" id="IPR016084">
    <property type="entry name" value="Haem_Oase-like_multi-hlx"/>
</dbReference>
<dbReference type="EMBL" id="ML991807">
    <property type="protein sequence ID" value="KAF2233398.1"/>
    <property type="molecule type" value="Genomic_DNA"/>
</dbReference>
<accession>A0A6A6H6E7</accession>
<gene>
    <name evidence="4" type="ORF">EV356DRAFT_434837</name>
</gene>
<name>A0A6A6H6E7_VIRVR</name>